<evidence type="ECO:0000256" key="5">
    <source>
        <dbReference type="ARBA" id="ARBA00023242"/>
    </source>
</evidence>
<comment type="subcellular location">
    <subcellularLocation>
        <location evidence="1">Nucleus</location>
    </subcellularLocation>
</comment>
<dbReference type="Gene3D" id="1.25.10.10">
    <property type="entry name" value="Leucine-rich Repeat Variant"/>
    <property type="match status" value="1"/>
</dbReference>
<evidence type="ECO:0000256" key="3">
    <source>
        <dbReference type="ARBA" id="ARBA00022448"/>
    </source>
</evidence>
<accession>A0A8H5GPU5</accession>
<dbReference type="PANTHER" id="PTHR12363:SF33">
    <property type="entry name" value="IMPORTIN-13"/>
    <property type="match status" value="1"/>
</dbReference>
<reference evidence="8 9" key="1">
    <citation type="journal article" date="2020" name="ISME J.">
        <title>Uncovering the hidden diversity of litter-decomposition mechanisms in mushroom-forming fungi.</title>
        <authorList>
            <person name="Floudas D."/>
            <person name="Bentzer J."/>
            <person name="Ahren D."/>
            <person name="Johansson T."/>
            <person name="Persson P."/>
            <person name="Tunlid A."/>
        </authorList>
    </citation>
    <scope>NUCLEOTIDE SEQUENCE [LARGE SCALE GENOMIC DNA]</scope>
    <source>
        <strain evidence="8 9">CBS 406.79</strain>
    </source>
</reference>
<dbReference type="SUPFAM" id="SSF48371">
    <property type="entry name" value="ARM repeat"/>
    <property type="match status" value="1"/>
</dbReference>
<evidence type="ECO:0000259" key="6">
    <source>
        <dbReference type="Pfam" id="PF03810"/>
    </source>
</evidence>
<proteinExistence type="inferred from homology"/>
<dbReference type="GO" id="GO:0005634">
    <property type="term" value="C:nucleus"/>
    <property type="evidence" value="ECO:0007669"/>
    <property type="project" value="UniProtKB-SubCell"/>
</dbReference>
<evidence type="ECO:0000259" key="7">
    <source>
        <dbReference type="Pfam" id="PF08389"/>
    </source>
</evidence>
<dbReference type="InterPro" id="IPR016024">
    <property type="entry name" value="ARM-type_fold"/>
</dbReference>
<name>A0A8H5GPU5_9AGAR</name>
<keyword evidence="3" id="KW-0813">Transport</keyword>
<keyword evidence="9" id="KW-1185">Reference proteome</keyword>
<dbReference type="GO" id="GO:0005737">
    <property type="term" value="C:cytoplasm"/>
    <property type="evidence" value="ECO:0007669"/>
    <property type="project" value="TreeGrafter"/>
</dbReference>
<sequence>MLDASFLPTLNPNDIERASQLILQAYGVPNPNTPIDELRRLQQELFDIQKLPEAWGLVIPLLNHQDENVQFFGAHTAQVKIARDWATFPQEHAESLRDLLVQLTSHSVHVRKSKVILRKLFVSLSSLALKLVPTHPTRWPTWILHCVTSFSGNGAQAEYVLDFLSIVAEEVGTADLVGSSKARMQQSMTDAVPMVVQAIQRSLESPTNAVSPREISSAMKCLQSWLQHLATSDFSPLIPVLITLLNPDVDSTFVAASDTLQEIMSKSPLSDGSGTRILTEPLLLWLHLAGGNTVDAAVQSGLMDDVPSSICKLLAALGDHSATYLAVNIASSAVVNFLPSSIPAGIPAAQLSLTKGQLSQTFLRLLLAFTGFPGYYGVDEDVSEMTLGFWYMLQEALWSSDFYFPDGEDQSTDQLPEMGNQSGVAKELYVQLVQVLRRKITWPAPGHNWSKDQVDQFAVYRRDVGDILINAYYVIRDDMVVYFVNDVVERLASRSPEQLQGWEDIEASLHCISSIQEALDYEKTPLLELLFSHQALGRLPTTGNIRVRRTTLGLIGTYASWFAVSSATIPSKSELLMSAISYVVQSLPDQVLSVHAASALRNLCDANRKALAPRIGAFAELHAGLDQVPDSEKSKVMESLASVIQALPPAEAVPTVEVIVNPIVSRLFEVIQSRNLPPEDARASCALQLESLTGVAKGLTRISTFGDGLSDDDPDDEKETQTIEMARQDPRMIQLRDRILSAVRSCVEMFHDAEIAQELNDLVKSITSLPSDATLITLPAPPLLEIVCFALQRQATASWLTLTGILINQLSLPALVIFRAKDMEREARQRKGRAQTEEQAKQVVFGVLPAVLNAALAVFSTPGGMENNPDIVQEFFLCLDRVVQHFAGNFYLLPPGAFDALMQYSIRALALQERYSLVAACTFLSALINRSYTQPDLTPYREQFIATYGRSIMRAVLSGLAGQAPRTVGQNLIEMLSTMLSRCLEESKVWLREVLFDANFTPSKAKPEDKERFMKAILGSKSLKKTREAAQQFMLVARGLEGTGFGYATVSIGE</sequence>
<dbReference type="Proteomes" id="UP000518752">
    <property type="component" value="Unassembled WGS sequence"/>
</dbReference>
<dbReference type="Pfam" id="PF03810">
    <property type="entry name" value="IBN_N"/>
    <property type="match status" value="1"/>
</dbReference>
<evidence type="ECO:0000256" key="4">
    <source>
        <dbReference type="ARBA" id="ARBA00022737"/>
    </source>
</evidence>
<comment type="caution">
    <text evidence="8">The sequence shown here is derived from an EMBL/GenBank/DDBJ whole genome shotgun (WGS) entry which is preliminary data.</text>
</comment>
<evidence type="ECO:0000256" key="2">
    <source>
        <dbReference type="ARBA" id="ARBA00007991"/>
    </source>
</evidence>
<dbReference type="InterPro" id="IPR013598">
    <property type="entry name" value="Exportin-1/Importin-b-like"/>
</dbReference>
<feature type="domain" description="Importin N-terminal" evidence="6">
    <location>
        <begin position="42"/>
        <end position="104"/>
    </location>
</feature>
<feature type="domain" description="Exportin-1/Importin-beta-like" evidence="7">
    <location>
        <begin position="114"/>
        <end position="260"/>
    </location>
</feature>
<dbReference type="GO" id="GO:0031267">
    <property type="term" value="F:small GTPase binding"/>
    <property type="evidence" value="ECO:0007669"/>
    <property type="project" value="InterPro"/>
</dbReference>
<evidence type="ECO:0000256" key="1">
    <source>
        <dbReference type="ARBA" id="ARBA00004123"/>
    </source>
</evidence>
<comment type="similarity">
    <text evidence="2">Belongs to the importin beta family.</text>
</comment>
<evidence type="ECO:0000313" key="9">
    <source>
        <dbReference type="Proteomes" id="UP000518752"/>
    </source>
</evidence>
<dbReference type="PANTHER" id="PTHR12363">
    <property type="entry name" value="TRANSPORTIN 3 AND IMPORTIN 13"/>
    <property type="match status" value="1"/>
</dbReference>
<dbReference type="InterPro" id="IPR001494">
    <property type="entry name" value="Importin-beta_N"/>
</dbReference>
<dbReference type="InterPro" id="IPR040520">
    <property type="entry name" value="Importin_rep_3"/>
</dbReference>
<dbReference type="AlphaFoldDB" id="A0A8H5GPU5"/>
<dbReference type="OrthoDB" id="2016913at2759"/>
<keyword evidence="5" id="KW-0539">Nucleus</keyword>
<dbReference type="Pfam" id="PF18806">
    <property type="entry name" value="Importin_rep_3"/>
    <property type="match status" value="1"/>
</dbReference>
<dbReference type="InterPro" id="IPR011989">
    <property type="entry name" value="ARM-like"/>
</dbReference>
<dbReference type="Pfam" id="PF08389">
    <property type="entry name" value="Xpo1"/>
    <property type="match status" value="1"/>
</dbReference>
<protein>
    <recommendedName>
        <fullName evidence="10">Importin-13</fullName>
    </recommendedName>
</protein>
<dbReference type="GO" id="GO:0006606">
    <property type="term" value="P:protein import into nucleus"/>
    <property type="evidence" value="ECO:0007669"/>
    <property type="project" value="TreeGrafter"/>
</dbReference>
<organism evidence="8 9">
    <name type="scientific">Collybiopsis confluens</name>
    <dbReference type="NCBI Taxonomy" id="2823264"/>
    <lineage>
        <taxon>Eukaryota</taxon>
        <taxon>Fungi</taxon>
        <taxon>Dikarya</taxon>
        <taxon>Basidiomycota</taxon>
        <taxon>Agaricomycotina</taxon>
        <taxon>Agaricomycetes</taxon>
        <taxon>Agaricomycetidae</taxon>
        <taxon>Agaricales</taxon>
        <taxon>Marasmiineae</taxon>
        <taxon>Omphalotaceae</taxon>
        <taxon>Collybiopsis</taxon>
    </lineage>
</organism>
<evidence type="ECO:0000313" key="8">
    <source>
        <dbReference type="EMBL" id="KAF5368680.1"/>
    </source>
</evidence>
<evidence type="ECO:0008006" key="10">
    <source>
        <dbReference type="Google" id="ProtNLM"/>
    </source>
</evidence>
<dbReference type="InterPro" id="IPR051345">
    <property type="entry name" value="Importin_beta-like_NTR"/>
</dbReference>
<gene>
    <name evidence="8" type="ORF">D9757_010224</name>
</gene>
<keyword evidence="4" id="KW-0677">Repeat</keyword>
<dbReference type="EMBL" id="JAACJN010000133">
    <property type="protein sequence ID" value="KAF5368680.1"/>
    <property type="molecule type" value="Genomic_DNA"/>
</dbReference>